<dbReference type="AlphaFoldDB" id="A0A919B9V5"/>
<reference evidence="1" key="1">
    <citation type="journal article" date="2014" name="Int. J. Syst. Evol. Microbiol.">
        <title>Complete genome sequence of Corynebacterium casei LMG S-19264T (=DSM 44701T), isolated from a smear-ripened cheese.</title>
        <authorList>
            <consortium name="US DOE Joint Genome Institute (JGI-PGF)"/>
            <person name="Walter F."/>
            <person name="Albersmeier A."/>
            <person name="Kalinowski J."/>
            <person name="Ruckert C."/>
        </authorList>
    </citation>
    <scope>NUCLEOTIDE SEQUENCE</scope>
    <source>
        <strain evidence="1">JCM 4059</strain>
    </source>
</reference>
<reference evidence="1" key="2">
    <citation type="submission" date="2020-09" db="EMBL/GenBank/DDBJ databases">
        <authorList>
            <person name="Sun Q."/>
            <person name="Ohkuma M."/>
        </authorList>
    </citation>
    <scope>NUCLEOTIDE SEQUENCE</scope>
    <source>
        <strain evidence="1">JCM 4059</strain>
    </source>
</reference>
<name>A0A919B9V5_9ACTN</name>
<sequence length="77" mass="8360">MGAGRWEPWYSLGTFPLRFPHGEEPDDAGRQMAQPPLMPATPYELERADGACSAVEIAIRRGLGQQTPGPDGDDTGY</sequence>
<evidence type="ECO:0000313" key="1">
    <source>
        <dbReference type="EMBL" id="GHF70704.1"/>
    </source>
</evidence>
<gene>
    <name evidence="1" type="ORF">GCM10010218_59980</name>
</gene>
<dbReference type="EMBL" id="BNBD01000020">
    <property type="protein sequence ID" value="GHF70704.1"/>
    <property type="molecule type" value="Genomic_DNA"/>
</dbReference>
<keyword evidence="2" id="KW-1185">Reference proteome</keyword>
<proteinExistence type="predicted"/>
<accession>A0A919B9V5</accession>
<protein>
    <submittedName>
        <fullName evidence="1">Uncharacterized protein</fullName>
    </submittedName>
</protein>
<comment type="caution">
    <text evidence="1">The sequence shown here is derived from an EMBL/GenBank/DDBJ whole genome shotgun (WGS) entry which is preliminary data.</text>
</comment>
<organism evidence="1 2">
    <name type="scientific">Streptomyces mashuensis</name>
    <dbReference type="NCBI Taxonomy" id="33904"/>
    <lineage>
        <taxon>Bacteria</taxon>
        <taxon>Bacillati</taxon>
        <taxon>Actinomycetota</taxon>
        <taxon>Actinomycetes</taxon>
        <taxon>Kitasatosporales</taxon>
        <taxon>Streptomycetaceae</taxon>
        <taxon>Streptomyces</taxon>
    </lineage>
</organism>
<evidence type="ECO:0000313" key="2">
    <source>
        <dbReference type="Proteomes" id="UP000638313"/>
    </source>
</evidence>
<dbReference type="Proteomes" id="UP000638313">
    <property type="component" value="Unassembled WGS sequence"/>
</dbReference>